<dbReference type="HOGENOM" id="CLU_2775430_0_0_1"/>
<dbReference type="InParanoid" id="A0A0C2T3H3"/>
<name>A0A0C2T3H3_AMAMK</name>
<proteinExistence type="predicted"/>
<evidence type="ECO:0000313" key="2">
    <source>
        <dbReference type="EMBL" id="KIL70425.1"/>
    </source>
</evidence>
<feature type="region of interest" description="Disordered" evidence="1">
    <location>
        <begin position="50"/>
        <end position="69"/>
    </location>
</feature>
<organism evidence="2 3">
    <name type="scientific">Amanita muscaria (strain Koide BX008)</name>
    <dbReference type="NCBI Taxonomy" id="946122"/>
    <lineage>
        <taxon>Eukaryota</taxon>
        <taxon>Fungi</taxon>
        <taxon>Dikarya</taxon>
        <taxon>Basidiomycota</taxon>
        <taxon>Agaricomycotina</taxon>
        <taxon>Agaricomycetes</taxon>
        <taxon>Agaricomycetidae</taxon>
        <taxon>Agaricales</taxon>
        <taxon>Pluteineae</taxon>
        <taxon>Amanitaceae</taxon>
        <taxon>Amanita</taxon>
    </lineage>
</organism>
<protein>
    <submittedName>
        <fullName evidence="2">Uncharacterized protein</fullName>
    </submittedName>
</protein>
<reference evidence="2 3" key="1">
    <citation type="submission" date="2014-04" db="EMBL/GenBank/DDBJ databases">
        <title>Evolutionary Origins and Diversification of the Mycorrhizal Mutualists.</title>
        <authorList>
            <consortium name="DOE Joint Genome Institute"/>
            <consortium name="Mycorrhizal Genomics Consortium"/>
            <person name="Kohler A."/>
            <person name="Kuo A."/>
            <person name="Nagy L.G."/>
            <person name="Floudas D."/>
            <person name="Copeland A."/>
            <person name="Barry K.W."/>
            <person name="Cichocki N."/>
            <person name="Veneault-Fourrey C."/>
            <person name="LaButti K."/>
            <person name="Lindquist E.A."/>
            <person name="Lipzen A."/>
            <person name="Lundell T."/>
            <person name="Morin E."/>
            <person name="Murat C."/>
            <person name="Riley R."/>
            <person name="Ohm R."/>
            <person name="Sun H."/>
            <person name="Tunlid A."/>
            <person name="Henrissat B."/>
            <person name="Grigoriev I.V."/>
            <person name="Hibbett D.S."/>
            <person name="Martin F."/>
        </authorList>
    </citation>
    <scope>NUCLEOTIDE SEQUENCE [LARGE SCALE GENOMIC DNA]</scope>
    <source>
        <strain evidence="2 3">Koide BX008</strain>
    </source>
</reference>
<dbReference type="AlphaFoldDB" id="A0A0C2T3H3"/>
<dbReference type="Proteomes" id="UP000054549">
    <property type="component" value="Unassembled WGS sequence"/>
</dbReference>
<dbReference type="EMBL" id="KN818224">
    <property type="protein sequence ID" value="KIL70425.1"/>
    <property type="molecule type" value="Genomic_DNA"/>
</dbReference>
<keyword evidence="3" id="KW-1185">Reference proteome</keyword>
<evidence type="ECO:0000256" key="1">
    <source>
        <dbReference type="SAM" id="MobiDB-lite"/>
    </source>
</evidence>
<sequence>MGYGRYRNMTTLRMSPAVLQAPSKERTNTTRTSGLVLVSSVPPLLGKAVSHLAPSTRKHNAISSESTPE</sequence>
<accession>A0A0C2T3H3</accession>
<gene>
    <name evidence="2" type="ORF">M378DRAFT_156550</name>
</gene>
<evidence type="ECO:0000313" key="3">
    <source>
        <dbReference type="Proteomes" id="UP000054549"/>
    </source>
</evidence>